<protein>
    <submittedName>
        <fullName evidence="1">Uncharacterized protein</fullName>
    </submittedName>
</protein>
<organism evidence="1 2">
    <name type="scientific">Rhododendron molle</name>
    <name type="common">Chinese azalea</name>
    <name type="synonym">Azalea mollis</name>
    <dbReference type="NCBI Taxonomy" id="49168"/>
    <lineage>
        <taxon>Eukaryota</taxon>
        <taxon>Viridiplantae</taxon>
        <taxon>Streptophyta</taxon>
        <taxon>Embryophyta</taxon>
        <taxon>Tracheophyta</taxon>
        <taxon>Spermatophyta</taxon>
        <taxon>Magnoliopsida</taxon>
        <taxon>eudicotyledons</taxon>
        <taxon>Gunneridae</taxon>
        <taxon>Pentapetalae</taxon>
        <taxon>asterids</taxon>
        <taxon>Ericales</taxon>
        <taxon>Ericaceae</taxon>
        <taxon>Ericoideae</taxon>
        <taxon>Rhodoreae</taxon>
        <taxon>Rhododendron</taxon>
    </lineage>
</organism>
<sequence length="421" mass="46659">MAMEIISRESVKPSSPTPDHLRTLRLSLLDKFIPNFLYFPHILYYSHDDSTTSINIKQAEISPLLKRSLSDALALYYPFAGRVKCESSVDCDDQGVDFFEARVDAYLSNIIESSTSAEVLTKLVPTTSAESGGALLGIQLNYFNCGGIAIGITLCHRIGDACTLSMFVKTWAAMARGDTNTAMAPSFVASTLFPPKEALGYQIQMTSEKSPEHWGHTRRFCFSSLKIAALRAAVEACTVVQVVAPTRVEVVTAAIWKWFMARKGRGRCGWSKAGHAVNIRRRMDPPLSEFVFGNLAVVVDASGNGEMELGELVSKMREAIGKIDSEFLKELQGENGYDMAVRDIYKKMDESYSDKEMGYVVFSSWCKFPFYKADFGWGKPLWVSMGARNLPNAITFMDSVSDIGGIEAWIGTDENCTYNEL</sequence>
<evidence type="ECO:0000313" key="1">
    <source>
        <dbReference type="EMBL" id="KAI8549125.1"/>
    </source>
</evidence>
<accession>A0ACC0N783</accession>
<comment type="caution">
    <text evidence="1">The sequence shown here is derived from an EMBL/GenBank/DDBJ whole genome shotgun (WGS) entry which is preliminary data.</text>
</comment>
<proteinExistence type="predicted"/>
<keyword evidence="2" id="KW-1185">Reference proteome</keyword>
<gene>
    <name evidence="1" type="ORF">RHMOL_Rhmol06G0002000</name>
</gene>
<dbReference type="Proteomes" id="UP001062846">
    <property type="component" value="Chromosome 6"/>
</dbReference>
<name>A0ACC0N783_RHOML</name>
<evidence type="ECO:0000313" key="2">
    <source>
        <dbReference type="Proteomes" id="UP001062846"/>
    </source>
</evidence>
<reference evidence="1" key="1">
    <citation type="submission" date="2022-02" db="EMBL/GenBank/DDBJ databases">
        <title>Plant Genome Project.</title>
        <authorList>
            <person name="Zhang R.-G."/>
        </authorList>
    </citation>
    <scope>NUCLEOTIDE SEQUENCE</scope>
    <source>
        <strain evidence="1">AT1</strain>
    </source>
</reference>
<dbReference type="EMBL" id="CM046393">
    <property type="protein sequence ID" value="KAI8549125.1"/>
    <property type="molecule type" value="Genomic_DNA"/>
</dbReference>